<feature type="compositionally biased region" description="Gly residues" evidence="1">
    <location>
        <begin position="268"/>
        <end position="281"/>
    </location>
</feature>
<dbReference type="Proteomes" id="UP001221757">
    <property type="component" value="Unassembled WGS sequence"/>
</dbReference>
<sequence length="287" mass="28818">MFKLLGSTSALEPSLLASSASGGHQTRAVMDSEGPGVQTSNFERTSQNHDLADEDDDPEADARALLASLVPFSTARAATPISTARSPRCARGSRGTRPSRPFCTTRPPSAAVLRPLRVLVLVLGTASAPASDLDASPSNAASPLGASLSSPRASPPPDGALQENTDTHETADTDTYAERHEDSAPLADATALPCPSPSRSPGRIGRPHVVHKLAFYGAVLAALASTPNLNAGTGTGALPAVADELERAAGVEGGVGHGARTGARIASSGGGGRVGATGGGGGRRRVG</sequence>
<evidence type="ECO:0000256" key="1">
    <source>
        <dbReference type="SAM" id="MobiDB-lite"/>
    </source>
</evidence>
<dbReference type="EMBL" id="JARKIE010000016">
    <property type="protein sequence ID" value="KAJ7701812.1"/>
    <property type="molecule type" value="Genomic_DNA"/>
</dbReference>
<feature type="region of interest" description="Disordered" evidence="1">
    <location>
        <begin position="129"/>
        <end position="205"/>
    </location>
</feature>
<feature type="compositionally biased region" description="Low complexity" evidence="1">
    <location>
        <begin position="129"/>
        <end position="152"/>
    </location>
</feature>
<name>A0AAD7DYG4_MYCRO</name>
<feature type="region of interest" description="Disordered" evidence="1">
    <location>
        <begin position="16"/>
        <end position="42"/>
    </location>
</feature>
<evidence type="ECO:0000313" key="2">
    <source>
        <dbReference type="EMBL" id="KAJ7701812.1"/>
    </source>
</evidence>
<protein>
    <submittedName>
        <fullName evidence="2">Uncharacterized protein</fullName>
    </submittedName>
</protein>
<evidence type="ECO:0000313" key="3">
    <source>
        <dbReference type="Proteomes" id="UP001221757"/>
    </source>
</evidence>
<keyword evidence="3" id="KW-1185">Reference proteome</keyword>
<proteinExistence type="predicted"/>
<reference evidence="2" key="1">
    <citation type="submission" date="2023-03" db="EMBL/GenBank/DDBJ databases">
        <title>Massive genome expansion in bonnet fungi (Mycena s.s.) driven by repeated elements and novel gene families across ecological guilds.</title>
        <authorList>
            <consortium name="Lawrence Berkeley National Laboratory"/>
            <person name="Harder C.B."/>
            <person name="Miyauchi S."/>
            <person name="Viragh M."/>
            <person name="Kuo A."/>
            <person name="Thoen E."/>
            <person name="Andreopoulos B."/>
            <person name="Lu D."/>
            <person name="Skrede I."/>
            <person name="Drula E."/>
            <person name="Henrissat B."/>
            <person name="Morin E."/>
            <person name="Kohler A."/>
            <person name="Barry K."/>
            <person name="LaButti K."/>
            <person name="Morin E."/>
            <person name="Salamov A."/>
            <person name="Lipzen A."/>
            <person name="Mereny Z."/>
            <person name="Hegedus B."/>
            <person name="Baldrian P."/>
            <person name="Stursova M."/>
            <person name="Weitz H."/>
            <person name="Taylor A."/>
            <person name="Grigoriev I.V."/>
            <person name="Nagy L.G."/>
            <person name="Martin F."/>
            <person name="Kauserud H."/>
        </authorList>
    </citation>
    <scope>NUCLEOTIDE SEQUENCE</scope>
    <source>
        <strain evidence="2">CBHHK067</strain>
    </source>
</reference>
<dbReference type="AlphaFoldDB" id="A0AAD7DYG4"/>
<gene>
    <name evidence="2" type="ORF">B0H17DRAFT_1327443</name>
</gene>
<feature type="region of interest" description="Disordered" evidence="1">
    <location>
        <begin position="262"/>
        <end position="287"/>
    </location>
</feature>
<organism evidence="2 3">
    <name type="scientific">Mycena rosella</name>
    <name type="common">Pink bonnet</name>
    <name type="synonym">Agaricus rosellus</name>
    <dbReference type="NCBI Taxonomy" id="1033263"/>
    <lineage>
        <taxon>Eukaryota</taxon>
        <taxon>Fungi</taxon>
        <taxon>Dikarya</taxon>
        <taxon>Basidiomycota</taxon>
        <taxon>Agaricomycotina</taxon>
        <taxon>Agaricomycetes</taxon>
        <taxon>Agaricomycetidae</taxon>
        <taxon>Agaricales</taxon>
        <taxon>Marasmiineae</taxon>
        <taxon>Mycenaceae</taxon>
        <taxon>Mycena</taxon>
    </lineage>
</organism>
<accession>A0AAD7DYG4</accession>
<feature type="compositionally biased region" description="Basic and acidic residues" evidence="1">
    <location>
        <begin position="165"/>
        <end position="183"/>
    </location>
</feature>
<comment type="caution">
    <text evidence="2">The sequence shown here is derived from an EMBL/GenBank/DDBJ whole genome shotgun (WGS) entry which is preliminary data.</text>
</comment>
<feature type="region of interest" description="Disordered" evidence="1">
    <location>
        <begin position="78"/>
        <end position="107"/>
    </location>
</feature>